<dbReference type="PANTHER" id="PTHR15364">
    <property type="entry name" value="2'-DEOXYNUCLEOSIDE 5'-PHOSPHATE N-HYDROLASE 1"/>
    <property type="match status" value="1"/>
</dbReference>
<reference evidence="1 2" key="1">
    <citation type="submission" date="2014-03" db="EMBL/GenBank/DDBJ databases">
        <title>Genomics of Bifidobacteria.</title>
        <authorList>
            <person name="Ventura M."/>
            <person name="Milani C."/>
            <person name="Lugli G.A."/>
        </authorList>
    </citation>
    <scope>NUCLEOTIDE SEQUENCE [LARGE SCALE GENOMIC DNA]</scope>
    <source>
        <strain evidence="1 2">LMG 11591</strain>
    </source>
</reference>
<dbReference type="GO" id="GO:0009159">
    <property type="term" value="P:deoxyribonucleoside monophosphate catabolic process"/>
    <property type="evidence" value="ECO:0007669"/>
    <property type="project" value="TreeGrafter"/>
</dbReference>
<protein>
    <submittedName>
        <fullName evidence="1">Nucleoside 2-deoxyribosyltransferase</fullName>
    </submittedName>
</protein>
<dbReference type="EMBL" id="JGZB01000003">
    <property type="protein sequence ID" value="KFI68710.1"/>
    <property type="molecule type" value="Genomic_DNA"/>
</dbReference>
<evidence type="ECO:0000313" key="1">
    <source>
        <dbReference type="EMBL" id="KFI68710.1"/>
    </source>
</evidence>
<dbReference type="Gene3D" id="3.40.50.450">
    <property type="match status" value="1"/>
</dbReference>
<dbReference type="InterPro" id="IPR051239">
    <property type="entry name" value="2'-dNMP_N-hydrolase"/>
</dbReference>
<dbReference type="InterPro" id="IPR007710">
    <property type="entry name" value="Nucleoside_deoxyribTrfase"/>
</dbReference>
<dbReference type="RefSeq" id="WP_022859188.1">
    <property type="nucleotide sequence ID" value="NZ_JGZB01000003.1"/>
</dbReference>
<sequence length="156" mass="17271">METLIDENVEFTSSEPIYDFYVAGPFFTNTEVESMERLEKVLQDRHKKLFMPRFAGGQDSIAEDGGKAVFAKDVQAIRNSKAIIANLVDDDPGTLFEIGYAYALGKPVYLYNEGMEPGAKMNLMLVRSAKVILTGPADLEALLDSGEFEAVDVTIY</sequence>
<dbReference type="AlphaFoldDB" id="A0A087BCG0"/>
<dbReference type="STRING" id="1692.BMAGN_0581"/>
<dbReference type="Proteomes" id="UP000029052">
    <property type="component" value="Unassembled WGS sequence"/>
</dbReference>
<organism evidence="1 2">
    <name type="scientific">Bifidobacterium magnum</name>
    <dbReference type="NCBI Taxonomy" id="1692"/>
    <lineage>
        <taxon>Bacteria</taxon>
        <taxon>Bacillati</taxon>
        <taxon>Actinomycetota</taxon>
        <taxon>Actinomycetes</taxon>
        <taxon>Bifidobacteriales</taxon>
        <taxon>Bifidobacteriaceae</taxon>
        <taxon>Bifidobacterium</taxon>
    </lineage>
</organism>
<dbReference type="eggNOG" id="COG3613">
    <property type="taxonomic scope" value="Bacteria"/>
</dbReference>
<accession>A0A087BCG0</accession>
<name>A0A087BCG0_9BIFI</name>
<keyword evidence="2" id="KW-1185">Reference proteome</keyword>
<evidence type="ECO:0000313" key="2">
    <source>
        <dbReference type="Proteomes" id="UP000029052"/>
    </source>
</evidence>
<keyword evidence="1" id="KW-0808">Transferase</keyword>
<gene>
    <name evidence="1" type="ORF">BMAGN_0581</name>
</gene>
<dbReference type="PANTHER" id="PTHR15364:SF0">
    <property type="entry name" value="2'-DEOXYNUCLEOSIDE 5'-PHOSPHATE N-HYDROLASE 1"/>
    <property type="match status" value="1"/>
</dbReference>
<comment type="caution">
    <text evidence="1">The sequence shown here is derived from an EMBL/GenBank/DDBJ whole genome shotgun (WGS) entry which is preliminary data.</text>
</comment>
<dbReference type="Pfam" id="PF05014">
    <property type="entry name" value="Nuc_deoxyrib_tr"/>
    <property type="match status" value="1"/>
</dbReference>
<dbReference type="SUPFAM" id="SSF52309">
    <property type="entry name" value="N-(deoxy)ribosyltransferase-like"/>
    <property type="match status" value="1"/>
</dbReference>
<dbReference type="GO" id="GO:0070694">
    <property type="term" value="F:5-hydroxymethyl-dUMP N-hydrolase activity"/>
    <property type="evidence" value="ECO:0007669"/>
    <property type="project" value="TreeGrafter"/>
</dbReference>
<dbReference type="GO" id="GO:0016740">
    <property type="term" value="F:transferase activity"/>
    <property type="evidence" value="ECO:0007669"/>
    <property type="project" value="UniProtKB-KW"/>
</dbReference>
<proteinExistence type="predicted"/>